<dbReference type="Proteomes" id="UP001162162">
    <property type="component" value="Unassembled WGS sequence"/>
</dbReference>
<dbReference type="AlphaFoldDB" id="A0AAV8X5D1"/>
<proteinExistence type="predicted"/>
<dbReference type="GO" id="GO:0032039">
    <property type="term" value="C:integrator complex"/>
    <property type="evidence" value="ECO:0007669"/>
    <property type="project" value="TreeGrafter"/>
</dbReference>
<evidence type="ECO:0000313" key="2">
    <source>
        <dbReference type="Proteomes" id="UP001162162"/>
    </source>
</evidence>
<sequence>MSNMRRKRTAHELAWENVTSGEWASGKKWADDAPREVLDADSISLMSSGACGAFVHGLEDEFLEVRSAAVESLCQLSISNPQFANMALDFLVDMFNDEIEDVRMKSIDSLRMISEHIILRDDQCGRRFSQDVREGLHRMLASVPNVHYCRFKNVCGKTIREFETISARQKINL</sequence>
<gene>
    <name evidence="1" type="ORF">NQ318_006470</name>
</gene>
<organism evidence="1 2">
    <name type="scientific">Aromia moschata</name>
    <dbReference type="NCBI Taxonomy" id="1265417"/>
    <lineage>
        <taxon>Eukaryota</taxon>
        <taxon>Metazoa</taxon>
        <taxon>Ecdysozoa</taxon>
        <taxon>Arthropoda</taxon>
        <taxon>Hexapoda</taxon>
        <taxon>Insecta</taxon>
        <taxon>Pterygota</taxon>
        <taxon>Neoptera</taxon>
        <taxon>Endopterygota</taxon>
        <taxon>Coleoptera</taxon>
        <taxon>Polyphaga</taxon>
        <taxon>Cucujiformia</taxon>
        <taxon>Chrysomeloidea</taxon>
        <taxon>Cerambycidae</taxon>
        <taxon>Cerambycinae</taxon>
        <taxon>Callichromatini</taxon>
        <taxon>Aromia</taxon>
    </lineage>
</organism>
<dbReference type="Gene3D" id="1.25.10.10">
    <property type="entry name" value="Leucine-rich Repeat Variant"/>
    <property type="match status" value="1"/>
</dbReference>
<dbReference type="PANTHER" id="PTHR20938">
    <property type="entry name" value="INTEGRATOR COMPLEX SUBUNIT 4"/>
    <property type="match status" value="1"/>
</dbReference>
<dbReference type="EMBL" id="JAPWTK010001277">
    <property type="protein sequence ID" value="KAJ8933176.1"/>
    <property type="molecule type" value="Genomic_DNA"/>
</dbReference>
<comment type="caution">
    <text evidence="1">The sequence shown here is derived from an EMBL/GenBank/DDBJ whole genome shotgun (WGS) entry which is preliminary data.</text>
</comment>
<keyword evidence="2" id="KW-1185">Reference proteome</keyword>
<evidence type="ECO:0000313" key="1">
    <source>
        <dbReference type="EMBL" id="KAJ8933176.1"/>
    </source>
</evidence>
<dbReference type="InterPro" id="IPR011989">
    <property type="entry name" value="ARM-like"/>
</dbReference>
<reference evidence="1" key="1">
    <citation type="journal article" date="2023" name="Insect Mol. Biol.">
        <title>Genome sequencing provides insights into the evolution of gene families encoding plant cell wall-degrading enzymes in longhorned beetles.</title>
        <authorList>
            <person name="Shin N.R."/>
            <person name="Okamura Y."/>
            <person name="Kirsch R."/>
            <person name="Pauchet Y."/>
        </authorList>
    </citation>
    <scope>NUCLEOTIDE SEQUENCE</scope>
    <source>
        <strain evidence="1">AMC_N1</strain>
    </source>
</reference>
<dbReference type="GO" id="GO:0016180">
    <property type="term" value="P:snRNA processing"/>
    <property type="evidence" value="ECO:0007669"/>
    <property type="project" value="TreeGrafter"/>
</dbReference>
<protein>
    <submittedName>
        <fullName evidence="1">Uncharacterized protein</fullName>
    </submittedName>
</protein>
<name>A0AAV8X5D1_9CUCU</name>
<dbReference type="SUPFAM" id="SSF48371">
    <property type="entry name" value="ARM repeat"/>
    <property type="match status" value="1"/>
</dbReference>
<dbReference type="PANTHER" id="PTHR20938:SF0">
    <property type="entry name" value="INTEGRATOR COMPLEX SUBUNIT 4"/>
    <property type="match status" value="1"/>
</dbReference>
<accession>A0AAV8X5D1</accession>
<dbReference type="InterPro" id="IPR016024">
    <property type="entry name" value="ARM-type_fold"/>
</dbReference>